<dbReference type="EMBL" id="KB932201">
    <property type="protein sequence ID" value="KCV73350.1"/>
    <property type="molecule type" value="Genomic_DNA"/>
</dbReference>
<evidence type="ECO:0000313" key="1">
    <source>
        <dbReference type="EMBL" id="KCV73350.1"/>
    </source>
</evidence>
<evidence type="ECO:0008006" key="3">
    <source>
        <dbReference type="Google" id="ProtNLM"/>
    </source>
</evidence>
<dbReference type="RefSeq" id="XP_009493051.1">
    <property type="nucleotide sequence ID" value="XM_009494776.1"/>
</dbReference>
<dbReference type="AlphaFoldDB" id="A0A058ZG28"/>
<evidence type="ECO:0000313" key="2">
    <source>
        <dbReference type="Proteomes" id="UP000030693"/>
    </source>
</evidence>
<sequence>MATTPQFLVSAPPGFRQACLSLNKFPTETLIALALDTAGESRSPLDFAEISKTIVPTNPAVTAAVIQSCHSALLYILTSTIQYNLTAERRLSPKSLAQLLGRESLLSSKAASVLTHCWEGALLRQAPVVRDHAGVQAADHSEMLAALAGTGRLVGVKWDLALGLARSMAAEGQDATMSDRPEMLVRLVLDIDAGVHAPVQRIPLELSLPEFRSFAAHIKQLGGHFDIPTN</sequence>
<dbReference type="GeneID" id="20525614"/>
<dbReference type="Proteomes" id="UP000030693">
    <property type="component" value="Unassembled WGS sequence"/>
</dbReference>
<proteinExistence type="predicted"/>
<accession>A0A058ZG28</accession>
<gene>
    <name evidence="1" type="ORF">H696_00889</name>
</gene>
<reference evidence="1" key="1">
    <citation type="submission" date="2013-04" db="EMBL/GenBank/DDBJ databases">
        <title>The Genome Sequence of Fonticula alba ATCC 38817.</title>
        <authorList>
            <consortium name="The Broad Institute Genomics Platform"/>
            <person name="Russ C."/>
            <person name="Cuomo C."/>
            <person name="Burger G."/>
            <person name="Gray M.W."/>
            <person name="Holland P.W.H."/>
            <person name="King N."/>
            <person name="Lang F.B.F."/>
            <person name="Roger A.J."/>
            <person name="Ruiz-Trillo I."/>
            <person name="Brown M."/>
            <person name="Walker B."/>
            <person name="Young S."/>
            <person name="Zeng Q."/>
            <person name="Gargeya S."/>
            <person name="Fitzgerald M."/>
            <person name="Haas B."/>
            <person name="Abouelleil A."/>
            <person name="Allen A.W."/>
            <person name="Alvarado L."/>
            <person name="Arachchi H.M."/>
            <person name="Berlin A.M."/>
            <person name="Chapman S.B."/>
            <person name="Gainer-Dewar J."/>
            <person name="Goldberg J."/>
            <person name="Griggs A."/>
            <person name="Gujja S."/>
            <person name="Hansen M."/>
            <person name="Howarth C."/>
            <person name="Imamovic A."/>
            <person name="Ireland A."/>
            <person name="Larimer J."/>
            <person name="McCowan C."/>
            <person name="Murphy C."/>
            <person name="Pearson M."/>
            <person name="Poon T.W."/>
            <person name="Priest M."/>
            <person name="Roberts A."/>
            <person name="Saif S."/>
            <person name="Shea T."/>
            <person name="Sisk P."/>
            <person name="Sykes S."/>
            <person name="Wortman J."/>
            <person name="Nusbaum C."/>
            <person name="Birren B."/>
        </authorList>
    </citation>
    <scope>NUCLEOTIDE SEQUENCE [LARGE SCALE GENOMIC DNA]</scope>
    <source>
        <strain evidence="1">ATCC 38817</strain>
    </source>
</reference>
<name>A0A058ZG28_FONAL</name>
<organism evidence="1">
    <name type="scientific">Fonticula alba</name>
    <name type="common">Slime mold</name>
    <dbReference type="NCBI Taxonomy" id="691883"/>
    <lineage>
        <taxon>Eukaryota</taxon>
        <taxon>Rotosphaerida</taxon>
        <taxon>Fonticulaceae</taxon>
        <taxon>Fonticula</taxon>
    </lineage>
</organism>
<protein>
    <recommendedName>
        <fullName evidence="3">COMM domain-containing protein</fullName>
    </recommendedName>
</protein>
<keyword evidence="2" id="KW-1185">Reference proteome</keyword>